<keyword evidence="1" id="KW-0732">Signal</keyword>
<evidence type="ECO:0000313" key="2">
    <source>
        <dbReference type="EMBL" id="REL36418.1"/>
    </source>
</evidence>
<reference evidence="2 3" key="1">
    <citation type="submission" date="2018-08" db="EMBL/GenBank/DDBJ databases">
        <title>Thalassotalea euphylliae genome.</title>
        <authorList>
            <person name="Summers S."/>
            <person name="Rice S.A."/>
            <person name="Freckelton M.L."/>
            <person name="Nedved B.T."/>
            <person name="Hadfield M.G."/>
        </authorList>
    </citation>
    <scope>NUCLEOTIDE SEQUENCE [LARGE SCALE GENOMIC DNA]</scope>
    <source>
        <strain evidence="2 3">H2</strain>
    </source>
</reference>
<dbReference type="EMBL" id="QUOV01000001">
    <property type="protein sequence ID" value="REL36418.1"/>
    <property type="molecule type" value="Genomic_DNA"/>
</dbReference>
<dbReference type="InterPro" id="IPR023614">
    <property type="entry name" value="Porin_dom_sf"/>
</dbReference>
<feature type="chain" id="PRO_5017682657" description="Porin" evidence="1">
    <location>
        <begin position="23"/>
        <end position="415"/>
    </location>
</feature>
<dbReference type="Proteomes" id="UP000256999">
    <property type="component" value="Unassembled WGS sequence"/>
</dbReference>
<organism evidence="2 3">
    <name type="scientific">Thalassotalea euphylliae</name>
    <dbReference type="NCBI Taxonomy" id="1655234"/>
    <lineage>
        <taxon>Bacteria</taxon>
        <taxon>Pseudomonadati</taxon>
        <taxon>Pseudomonadota</taxon>
        <taxon>Gammaproteobacteria</taxon>
        <taxon>Alteromonadales</taxon>
        <taxon>Colwelliaceae</taxon>
        <taxon>Thalassotalea</taxon>
    </lineage>
</organism>
<evidence type="ECO:0008006" key="4">
    <source>
        <dbReference type="Google" id="ProtNLM"/>
    </source>
</evidence>
<feature type="signal peptide" evidence="1">
    <location>
        <begin position="1"/>
        <end position="22"/>
    </location>
</feature>
<accession>A0A3E0UHD2</accession>
<dbReference type="RefSeq" id="WP_116001086.1">
    <property type="nucleotide sequence ID" value="NZ_QUOV01000001.1"/>
</dbReference>
<proteinExistence type="predicted"/>
<dbReference type="SUPFAM" id="SSF56935">
    <property type="entry name" value="Porins"/>
    <property type="match status" value="1"/>
</dbReference>
<protein>
    <recommendedName>
        <fullName evidence="4">Porin</fullName>
    </recommendedName>
</protein>
<name>A0A3E0UHD2_9GAMM</name>
<comment type="caution">
    <text evidence="2">The sequence shown here is derived from an EMBL/GenBank/DDBJ whole genome shotgun (WGS) entry which is preliminary data.</text>
</comment>
<dbReference type="OrthoDB" id="9809995at2"/>
<evidence type="ECO:0000313" key="3">
    <source>
        <dbReference type="Proteomes" id="UP000256999"/>
    </source>
</evidence>
<sequence>MHQSLFKVLAFSGLMLSGTAVAADASIKGLVDLRFYNVNSSADGNSYLKGDYGKFRFDDGAGVAVGQLGLQYHVDWENNVSLTLVGNGFADRGNSAIGFTEGYISYKGVPSEKGWRWQSKLGIFYPQISMENIATAWSTPYTLTSSAINNWIGEELRSTGGQLTLEKLGKFTNSAHSFGATVSLFQNNDPAGAMLAWHGWTIGSRQTLLHEKLRIPYFPALIGELAEQAHDSDPFRELDDRWGVHVAASWRYDRALRVNVGYYDNHAQEGIVKQGQYTWTTEFSHIGVKYRLAKQWEVIGQYMQGSTYMTSPTFEDVVNNDYDSGFLMLRHFWSNHHLALRLEHFNVDDLDDTQGDNNNENGNAISIAYRYRLNKKSFMLAEYNWIDSDRQARAYLDQPIELIERQFQIGYRYYF</sequence>
<evidence type="ECO:0000256" key="1">
    <source>
        <dbReference type="SAM" id="SignalP"/>
    </source>
</evidence>
<dbReference type="AlphaFoldDB" id="A0A3E0UHD2"/>
<gene>
    <name evidence="2" type="ORF">DXX92_14475</name>
</gene>
<dbReference type="Gene3D" id="2.40.160.10">
    <property type="entry name" value="Porin"/>
    <property type="match status" value="1"/>
</dbReference>